<keyword evidence="2" id="KW-1185">Reference proteome</keyword>
<dbReference type="InterPro" id="IPR045758">
    <property type="entry name" value="AdeT1/2"/>
</dbReference>
<dbReference type="InterPro" id="IPR038404">
    <property type="entry name" value="TRAP_DctP_sf"/>
</dbReference>
<proteinExistence type="predicted"/>
<accession>N9MWL6</accession>
<comment type="caution">
    <text evidence="1">The sequence shown here is derived from an EMBL/GenBank/DDBJ whole genome shotgun (WGS) entry which is preliminary data.</text>
</comment>
<evidence type="ECO:0000313" key="1">
    <source>
        <dbReference type="EMBL" id="ENW94289.1"/>
    </source>
</evidence>
<dbReference type="PATRIC" id="fig|1217703.3.peg.1161"/>
<dbReference type="Proteomes" id="UP000013261">
    <property type="component" value="Unassembled WGS sequence"/>
</dbReference>
<accession>N9SRN1</accession>
<protein>
    <submittedName>
        <fullName evidence="1">Uncharacterized protein</fullName>
    </submittedName>
</protein>
<reference evidence="1 2" key="1">
    <citation type="submission" date="2013-02" db="EMBL/GenBank/DDBJ databases">
        <title>The Genome Sequence of Acinetobacter sp. ANC 4105.</title>
        <authorList>
            <consortium name="The Broad Institute Genome Sequencing Platform"/>
            <consortium name="The Broad Institute Genome Sequencing Center for Infectious Disease"/>
            <person name="Cerqueira G."/>
            <person name="Feldgarden M."/>
            <person name="Courvalin P."/>
            <person name="Perichon B."/>
            <person name="Grillot-Courvalin C."/>
            <person name="Clermont D."/>
            <person name="Rocha E."/>
            <person name="Yoon E.-J."/>
            <person name="Nemec A."/>
            <person name="Walker B."/>
            <person name="Young S.K."/>
            <person name="Zeng Q."/>
            <person name="Gargeya S."/>
            <person name="Fitzgerald M."/>
            <person name="Haas B."/>
            <person name="Abouelleil A."/>
            <person name="Alvarado L."/>
            <person name="Arachchi H.M."/>
            <person name="Berlin A.M."/>
            <person name="Chapman S.B."/>
            <person name="Dewar J."/>
            <person name="Goldberg J."/>
            <person name="Griggs A."/>
            <person name="Gujja S."/>
            <person name="Hansen M."/>
            <person name="Howarth C."/>
            <person name="Imamovic A."/>
            <person name="Larimer J."/>
            <person name="McCowan C."/>
            <person name="Murphy C."/>
            <person name="Neiman D."/>
            <person name="Pearson M."/>
            <person name="Priest M."/>
            <person name="Roberts A."/>
            <person name="Saif S."/>
            <person name="Shea T."/>
            <person name="Sisk P."/>
            <person name="Sykes S."/>
            <person name="Wortman J."/>
            <person name="Nusbaum C."/>
            <person name="Birren B."/>
        </authorList>
    </citation>
    <scope>NUCLEOTIDE SEQUENCE [LARGE SCALE GENOMIC DNA]</scope>
    <source>
        <strain evidence="1 2">ANC 4105</strain>
    </source>
</reference>
<dbReference type="HOGENOM" id="CLU_058180_0_0_6"/>
<sequence length="355" mass="38445">MINICFEQGDKHKVCEGMKNMKKIALALAATSILGVSASTQAAIDVCVFDLLGKSGESYKMMQDWALAAKSWGADVNLLALTDEQVADNNFKAGKCAAVAMTAMRARPYNKFAGSVDSLGGAPSNEVAQRAITYVLDARNAAKMTTTLGGNKYEIGGIAPMGAAYIFVRDKSINSIEKAAGKKFAVLGYDDAQKIMVQRVGAQAVLSDISNFAAKFNNGQVDMVGAPAYAYKPLELSKGLGTNGAMFNFPVLQVTADLVLRPEKFPAGFGQKSRDYFVKQLPKAFSMIKRYEAEIPAKYKMNLTAEDTLKYQKLMRDGRLEMTKRGIYDAGMMSVLKKARCSVDKANFECALPGE</sequence>
<dbReference type="Gene3D" id="3.40.190.170">
    <property type="entry name" value="Bacterial extracellular solute-binding protein, family 7"/>
    <property type="match status" value="1"/>
</dbReference>
<gene>
    <name evidence="1" type="ORF">F904_01210</name>
</gene>
<dbReference type="AlphaFoldDB" id="N9SRN1"/>
<evidence type="ECO:0000313" key="2">
    <source>
        <dbReference type="Proteomes" id="UP000013261"/>
    </source>
</evidence>
<organism evidence="1 2">
    <name type="scientific">Acinetobacter dispersus</name>
    <dbReference type="NCBI Taxonomy" id="70348"/>
    <lineage>
        <taxon>Bacteria</taxon>
        <taxon>Pseudomonadati</taxon>
        <taxon>Pseudomonadota</taxon>
        <taxon>Gammaproteobacteria</taxon>
        <taxon>Moraxellales</taxon>
        <taxon>Moraxellaceae</taxon>
        <taxon>Acinetobacter</taxon>
    </lineage>
</organism>
<dbReference type="Pfam" id="PF19582">
    <property type="entry name" value="AdeT1_2"/>
    <property type="match status" value="1"/>
</dbReference>
<name>N9SRN1_9GAMM</name>
<dbReference type="EMBL" id="APRL01000010">
    <property type="protein sequence ID" value="ENW94289.1"/>
    <property type="molecule type" value="Genomic_DNA"/>
</dbReference>